<evidence type="ECO:0000256" key="6">
    <source>
        <dbReference type="ARBA" id="ARBA00022989"/>
    </source>
</evidence>
<keyword evidence="10" id="KW-0739">Sodium transport</keyword>
<feature type="transmembrane region" description="Helical" evidence="12">
    <location>
        <begin position="120"/>
        <end position="143"/>
    </location>
</feature>
<feature type="transmembrane region" description="Helical" evidence="12">
    <location>
        <begin position="510"/>
        <end position="531"/>
    </location>
</feature>
<dbReference type="PANTHER" id="PTHR42985:SF21">
    <property type="entry name" value="SODIUM-DEPENDENT MULTIVITAMIN TRANSPORTER-LIKE PROTEIN"/>
    <property type="match status" value="1"/>
</dbReference>
<dbReference type="InterPro" id="IPR001734">
    <property type="entry name" value="Na/solute_symporter"/>
</dbReference>
<keyword evidence="6 12" id="KW-1133">Transmembrane helix</keyword>
<feature type="transmembrane region" description="Helical" evidence="12">
    <location>
        <begin position="155"/>
        <end position="173"/>
    </location>
</feature>
<evidence type="ECO:0000313" key="13">
    <source>
        <dbReference type="EMBL" id="JAS17401.1"/>
    </source>
</evidence>
<evidence type="ECO:0008006" key="14">
    <source>
        <dbReference type="Google" id="ProtNLM"/>
    </source>
</evidence>
<reference evidence="13" key="1">
    <citation type="submission" date="2015-12" db="EMBL/GenBank/DDBJ databases">
        <title>De novo transcriptome assembly of four potential Pierce s Disease insect vectors from Arizona vineyards.</title>
        <authorList>
            <person name="Tassone E.E."/>
        </authorList>
    </citation>
    <scope>NUCLEOTIDE SEQUENCE</scope>
</reference>
<evidence type="ECO:0000256" key="12">
    <source>
        <dbReference type="SAM" id="Phobius"/>
    </source>
</evidence>
<evidence type="ECO:0000256" key="11">
    <source>
        <dbReference type="RuleBase" id="RU362091"/>
    </source>
</evidence>
<comment type="subcellular location">
    <subcellularLocation>
        <location evidence="1">Cell membrane</location>
        <topology evidence="1">Multi-pass membrane protein</topology>
    </subcellularLocation>
</comment>
<feature type="transmembrane region" description="Helical" evidence="12">
    <location>
        <begin position="45"/>
        <end position="64"/>
    </location>
</feature>
<feature type="transmembrane region" description="Helical" evidence="12">
    <location>
        <begin position="6"/>
        <end position="24"/>
    </location>
</feature>
<evidence type="ECO:0000256" key="8">
    <source>
        <dbReference type="ARBA" id="ARBA00023065"/>
    </source>
</evidence>
<feature type="transmembrane region" description="Helical" evidence="12">
    <location>
        <begin position="185"/>
        <end position="203"/>
    </location>
</feature>
<feature type="transmembrane region" description="Helical" evidence="12">
    <location>
        <begin position="76"/>
        <end position="99"/>
    </location>
</feature>
<dbReference type="GO" id="GO:0015293">
    <property type="term" value="F:symporter activity"/>
    <property type="evidence" value="ECO:0007669"/>
    <property type="project" value="TreeGrafter"/>
</dbReference>
<dbReference type="CDD" id="cd11492">
    <property type="entry name" value="SLC5sbd_NIS-SMVT"/>
    <property type="match status" value="1"/>
</dbReference>
<dbReference type="GO" id="GO:0006814">
    <property type="term" value="P:sodium ion transport"/>
    <property type="evidence" value="ECO:0007669"/>
    <property type="project" value="UniProtKB-KW"/>
</dbReference>
<keyword evidence="7" id="KW-0915">Sodium</keyword>
<dbReference type="Pfam" id="PF00474">
    <property type="entry name" value="SSF"/>
    <property type="match status" value="1"/>
</dbReference>
<dbReference type="InterPro" id="IPR051163">
    <property type="entry name" value="Sodium:Solute_Symporter_SSF"/>
</dbReference>
<feature type="transmembrane region" description="Helical" evidence="12">
    <location>
        <begin position="231"/>
        <end position="249"/>
    </location>
</feature>
<protein>
    <recommendedName>
        <fullName evidence="14">Sodium/solute symporter</fullName>
    </recommendedName>
</protein>
<accession>A0A1B6CVL2</accession>
<dbReference type="AlphaFoldDB" id="A0A1B6CVL2"/>
<sequence length="560" mass="61466">MIDWIEYLVFFLMLGSSILTGIYFGFFKKQNTITEYMQGGKKMGVFPVTMSLIASHISGVALLGLPAEVYTYGTQFTASVISVVLVTIFTLWTVLPVFFHLKLTSTYQYLELRFSAANRMMASIIFALTQVASIPIVIYIPALVFNQVTGLQSELVALVICVLCISYTTLGGLKAVVWTDTIQSCFTTMAVIAVAVIGCYKQGMTEVWQINQQGHRLEIFNMDPSPFARNTFWTTVLGYSFFWLGVVTFHPGSLQRFTAVPSYKDAQKVSIWSSFGFIVVKIFCAVVGLLIYAKFHDCDPLSSNAIKKSGQLVPYYIITTAGKYPGITGLFISGIVSGALGVMSAGLNTVAGTLYQDFAQVFLTNKKLTESQSALAMKIIVIVLGCISVFLLFLVDKFDSITQITISVFGITYGAITSMFILGLFFPFANSKGAMIGCLTSIIVMGWIVIGAQLSITKGKLLFPGKVTNVDKCPFNITSINARERVQTYKGVGSLVVASEDVWQVYKLSYGYYCLVGTVIGTIVGVSVSLLTKPQNGKSFNPDLIVPFLHKYLQKNENRP</sequence>
<feature type="transmembrane region" description="Helical" evidence="12">
    <location>
        <begin position="433"/>
        <end position="456"/>
    </location>
</feature>
<keyword evidence="9 12" id="KW-0472">Membrane</keyword>
<evidence type="ECO:0000256" key="5">
    <source>
        <dbReference type="ARBA" id="ARBA00022692"/>
    </source>
</evidence>
<dbReference type="Gene3D" id="1.20.1730.10">
    <property type="entry name" value="Sodium/glucose cotransporter"/>
    <property type="match status" value="1"/>
</dbReference>
<dbReference type="InterPro" id="IPR038377">
    <property type="entry name" value="Na/Glc_symporter_sf"/>
</dbReference>
<evidence type="ECO:0000256" key="9">
    <source>
        <dbReference type="ARBA" id="ARBA00023136"/>
    </source>
</evidence>
<proteinExistence type="inferred from homology"/>
<evidence type="ECO:0000256" key="3">
    <source>
        <dbReference type="ARBA" id="ARBA00022448"/>
    </source>
</evidence>
<feature type="transmembrane region" description="Helical" evidence="12">
    <location>
        <begin position="375"/>
        <end position="395"/>
    </location>
</feature>
<dbReference type="EMBL" id="GEDC01019897">
    <property type="protein sequence ID" value="JAS17401.1"/>
    <property type="molecule type" value="Transcribed_RNA"/>
</dbReference>
<dbReference type="GO" id="GO:0005886">
    <property type="term" value="C:plasma membrane"/>
    <property type="evidence" value="ECO:0007669"/>
    <property type="project" value="UniProtKB-SubCell"/>
</dbReference>
<keyword evidence="8" id="KW-0406">Ion transport</keyword>
<feature type="transmembrane region" description="Helical" evidence="12">
    <location>
        <begin position="269"/>
        <end position="293"/>
    </location>
</feature>
<evidence type="ECO:0000256" key="7">
    <source>
        <dbReference type="ARBA" id="ARBA00023053"/>
    </source>
</evidence>
<dbReference type="NCBIfam" id="TIGR00813">
    <property type="entry name" value="sss"/>
    <property type="match status" value="1"/>
</dbReference>
<dbReference type="PANTHER" id="PTHR42985">
    <property type="entry name" value="SODIUM-COUPLED MONOCARBOXYLATE TRANSPORTER"/>
    <property type="match status" value="1"/>
</dbReference>
<organism evidence="13">
    <name type="scientific">Clastoptera arizonana</name>
    <name type="common">Arizona spittle bug</name>
    <dbReference type="NCBI Taxonomy" id="38151"/>
    <lineage>
        <taxon>Eukaryota</taxon>
        <taxon>Metazoa</taxon>
        <taxon>Ecdysozoa</taxon>
        <taxon>Arthropoda</taxon>
        <taxon>Hexapoda</taxon>
        <taxon>Insecta</taxon>
        <taxon>Pterygota</taxon>
        <taxon>Neoptera</taxon>
        <taxon>Paraneoptera</taxon>
        <taxon>Hemiptera</taxon>
        <taxon>Auchenorrhyncha</taxon>
        <taxon>Cercopoidea</taxon>
        <taxon>Clastopteridae</taxon>
        <taxon>Clastoptera</taxon>
    </lineage>
</organism>
<keyword evidence="3" id="KW-0813">Transport</keyword>
<feature type="transmembrane region" description="Helical" evidence="12">
    <location>
        <begin position="401"/>
        <end position="426"/>
    </location>
</feature>
<keyword evidence="4" id="KW-1003">Cell membrane</keyword>
<dbReference type="PROSITE" id="PS50283">
    <property type="entry name" value="NA_SOLUT_SYMP_3"/>
    <property type="match status" value="1"/>
</dbReference>
<gene>
    <name evidence="13" type="ORF">g.5500</name>
</gene>
<name>A0A1B6CVL2_9HEMI</name>
<evidence type="ECO:0000256" key="1">
    <source>
        <dbReference type="ARBA" id="ARBA00004651"/>
    </source>
</evidence>
<comment type="similarity">
    <text evidence="2 11">Belongs to the sodium:solute symporter (SSF) (TC 2.A.21) family.</text>
</comment>
<keyword evidence="5 12" id="KW-0812">Transmembrane</keyword>
<evidence type="ECO:0000256" key="10">
    <source>
        <dbReference type="ARBA" id="ARBA00023201"/>
    </source>
</evidence>
<feature type="transmembrane region" description="Helical" evidence="12">
    <location>
        <begin position="330"/>
        <end position="355"/>
    </location>
</feature>
<evidence type="ECO:0000256" key="2">
    <source>
        <dbReference type="ARBA" id="ARBA00006434"/>
    </source>
</evidence>
<evidence type="ECO:0000256" key="4">
    <source>
        <dbReference type="ARBA" id="ARBA00022475"/>
    </source>
</evidence>